<evidence type="ECO:0000256" key="1">
    <source>
        <dbReference type="SAM" id="SignalP"/>
    </source>
</evidence>
<gene>
    <name evidence="2" type="ORF">PMEA_00035121</name>
</gene>
<name>A0AAU9W6B9_9CNID</name>
<keyword evidence="1" id="KW-0732">Signal</keyword>
<feature type="signal peptide" evidence="1">
    <location>
        <begin position="1"/>
        <end position="18"/>
    </location>
</feature>
<protein>
    <submittedName>
        <fullName evidence="2">Uncharacterized protein</fullName>
    </submittedName>
</protein>
<sequence>MKFVVLLLVTFLFHDAKGNEVLSCLHCSSFLSMDDCTENQREQICFGEENRCGTFISHSPGLQGYAKGCLTDFLCQEYQAQGYCEQNLGVECEVKCCQSNLCNY</sequence>
<feature type="chain" id="PRO_5043897287" evidence="1">
    <location>
        <begin position="19"/>
        <end position="104"/>
    </location>
</feature>
<dbReference type="AlphaFoldDB" id="A0AAU9W6B9"/>
<evidence type="ECO:0000313" key="2">
    <source>
        <dbReference type="EMBL" id="CAH3103427.1"/>
    </source>
</evidence>
<dbReference type="Gene3D" id="2.10.60.10">
    <property type="entry name" value="CD59"/>
    <property type="match status" value="1"/>
</dbReference>
<accession>A0AAU9W6B9</accession>
<dbReference type="SUPFAM" id="SSF57302">
    <property type="entry name" value="Snake toxin-like"/>
    <property type="match status" value="1"/>
</dbReference>
<dbReference type="EMBL" id="CALNXJ010000009">
    <property type="protein sequence ID" value="CAH3103427.1"/>
    <property type="molecule type" value="Genomic_DNA"/>
</dbReference>
<keyword evidence="3" id="KW-1185">Reference proteome</keyword>
<proteinExistence type="predicted"/>
<reference evidence="2 3" key="1">
    <citation type="submission" date="2022-05" db="EMBL/GenBank/DDBJ databases">
        <authorList>
            <consortium name="Genoscope - CEA"/>
            <person name="William W."/>
        </authorList>
    </citation>
    <scope>NUCLEOTIDE SEQUENCE [LARGE SCALE GENOMIC DNA]</scope>
</reference>
<evidence type="ECO:0000313" key="3">
    <source>
        <dbReference type="Proteomes" id="UP001159428"/>
    </source>
</evidence>
<organism evidence="2 3">
    <name type="scientific">Pocillopora meandrina</name>
    <dbReference type="NCBI Taxonomy" id="46732"/>
    <lineage>
        <taxon>Eukaryota</taxon>
        <taxon>Metazoa</taxon>
        <taxon>Cnidaria</taxon>
        <taxon>Anthozoa</taxon>
        <taxon>Hexacorallia</taxon>
        <taxon>Scleractinia</taxon>
        <taxon>Astrocoeniina</taxon>
        <taxon>Pocilloporidae</taxon>
        <taxon>Pocillopora</taxon>
    </lineage>
</organism>
<comment type="caution">
    <text evidence="2">The sequence shown here is derived from an EMBL/GenBank/DDBJ whole genome shotgun (WGS) entry which is preliminary data.</text>
</comment>
<dbReference type="Proteomes" id="UP001159428">
    <property type="component" value="Unassembled WGS sequence"/>
</dbReference>
<dbReference type="InterPro" id="IPR045860">
    <property type="entry name" value="Snake_toxin-like_sf"/>
</dbReference>